<keyword evidence="2" id="KW-1185">Reference proteome</keyword>
<dbReference type="EMBL" id="JAAFYZ010000063">
    <property type="protein sequence ID" value="MBS2549094.1"/>
    <property type="molecule type" value="Genomic_DNA"/>
</dbReference>
<dbReference type="Proteomes" id="UP000730482">
    <property type="component" value="Unassembled WGS sequence"/>
</dbReference>
<sequence length="72" mass="8371">MKYPPLPGETFDAWLARIQPLRRSDLDRQVRVAGVRPMTLDELAGWPTLFASDREHEAFLAWLRAERRQHAG</sequence>
<comment type="caution">
    <text evidence="1">The sequence shown here is derived from an EMBL/GenBank/DDBJ whole genome shotgun (WGS) entry which is preliminary data.</text>
</comment>
<organism evidence="1 2">
    <name type="scientific">Catenulispora pinistramenti</name>
    <dbReference type="NCBI Taxonomy" id="2705254"/>
    <lineage>
        <taxon>Bacteria</taxon>
        <taxon>Bacillati</taxon>
        <taxon>Actinomycetota</taxon>
        <taxon>Actinomycetes</taxon>
        <taxon>Catenulisporales</taxon>
        <taxon>Catenulisporaceae</taxon>
        <taxon>Catenulispora</taxon>
    </lineage>
</organism>
<reference evidence="1 2" key="1">
    <citation type="submission" date="2020-02" db="EMBL/GenBank/DDBJ databases">
        <title>Acidophilic actinobacteria isolated from forest soil.</title>
        <authorList>
            <person name="Golinska P."/>
        </authorList>
    </citation>
    <scope>NUCLEOTIDE SEQUENCE [LARGE SCALE GENOMIC DNA]</scope>
    <source>
        <strain evidence="1 2">NL8</strain>
    </source>
</reference>
<accession>A0ABS5KSV3</accession>
<protein>
    <submittedName>
        <fullName evidence="1">Uncharacterized protein</fullName>
    </submittedName>
</protein>
<gene>
    <name evidence="1" type="ORF">KGQ19_19705</name>
</gene>
<proteinExistence type="predicted"/>
<dbReference type="RefSeq" id="WP_212010668.1">
    <property type="nucleotide sequence ID" value="NZ_JAAFYZ010000063.1"/>
</dbReference>
<evidence type="ECO:0000313" key="1">
    <source>
        <dbReference type="EMBL" id="MBS2549094.1"/>
    </source>
</evidence>
<name>A0ABS5KSV3_9ACTN</name>
<evidence type="ECO:0000313" key="2">
    <source>
        <dbReference type="Proteomes" id="UP000730482"/>
    </source>
</evidence>